<dbReference type="Proteomes" id="UP000177458">
    <property type="component" value="Unassembled WGS sequence"/>
</dbReference>
<evidence type="ECO:0000313" key="3">
    <source>
        <dbReference type="Proteomes" id="UP000177458"/>
    </source>
</evidence>
<evidence type="ECO:0008006" key="4">
    <source>
        <dbReference type="Google" id="ProtNLM"/>
    </source>
</evidence>
<dbReference type="PROSITE" id="PS51257">
    <property type="entry name" value="PROKAR_LIPOPROTEIN"/>
    <property type="match status" value="1"/>
</dbReference>
<proteinExistence type="predicted"/>
<evidence type="ECO:0000256" key="1">
    <source>
        <dbReference type="SAM" id="SignalP"/>
    </source>
</evidence>
<sequence>MKNLFMTVVLMLSVACGTAPVSTPAPMVSHSDVQDTKEAKDLMGKAIAGIATVLCGPDVQEAASSWNLDEGVTKQLNGQRVFVTGYISHVEPETIIDTDGQEDIDVFLPKGFDAKVGDRVTICVKANTAKIMTGSLNAKYVGIYGEVAKSK</sequence>
<feature type="signal peptide" evidence="1">
    <location>
        <begin position="1"/>
        <end position="21"/>
    </location>
</feature>
<accession>A0A1F4V0N2</accession>
<dbReference type="EMBL" id="MEVF01000007">
    <property type="protein sequence ID" value="OGC50620.1"/>
    <property type="molecule type" value="Genomic_DNA"/>
</dbReference>
<evidence type="ECO:0000313" key="2">
    <source>
        <dbReference type="EMBL" id="OGC50620.1"/>
    </source>
</evidence>
<protein>
    <recommendedName>
        <fullName evidence="4">DUF5666 domain-containing protein</fullName>
    </recommendedName>
</protein>
<name>A0A1F4V0N2_UNCKA</name>
<dbReference type="AlphaFoldDB" id="A0A1F4V0N2"/>
<reference evidence="2 3" key="1">
    <citation type="journal article" date="2016" name="Nat. Commun.">
        <title>Thousands of microbial genomes shed light on interconnected biogeochemical processes in an aquifer system.</title>
        <authorList>
            <person name="Anantharaman K."/>
            <person name="Brown C.T."/>
            <person name="Hug L.A."/>
            <person name="Sharon I."/>
            <person name="Castelle C.J."/>
            <person name="Probst A.J."/>
            <person name="Thomas B.C."/>
            <person name="Singh A."/>
            <person name="Wilkins M.J."/>
            <person name="Karaoz U."/>
            <person name="Brodie E.L."/>
            <person name="Williams K.H."/>
            <person name="Hubbard S.S."/>
            <person name="Banfield J.F."/>
        </authorList>
    </citation>
    <scope>NUCLEOTIDE SEQUENCE [LARGE SCALE GENOMIC DNA]</scope>
</reference>
<comment type="caution">
    <text evidence="2">The sequence shown here is derived from an EMBL/GenBank/DDBJ whole genome shotgun (WGS) entry which is preliminary data.</text>
</comment>
<organism evidence="2 3">
    <name type="scientific">candidate division WWE3 bacterium RIFCSPLOWO2_01_FULL_37_15</name>
    <dbReference type="NCBI Taxonomy" id="1802622"/>
    <lineage>
        <taxon>Bacteria</taxon>
        <taxon>Katanobacteria</taxon>
    </lineage>
</organism>
<gene>
    <name evidence="2" type="ORF">A3A69_02615</name>
</gene>
<feature type="chain" id="PRO_5009514918" description="DUF5666 domain-containing protein" evidence="1">
    <location>
        <begin position="22"/>
        <end position="151"/>
    </location>
</feature>
<keyword evidence="1" id="KW-0732">Signal</keyword>